<gene>
    <name evidence="5" type="ORF">CLMAG_51870</name>
</gene>
<dbReference type="GO" id="GO:0003700">
    <property type="term" value="F:DNA-binding transcription factor activity"/>
    <property type="evidence" value="ECO:0007669"/>
    <property type="project" value="InterPro"/>
</dbReference>
<evidence type="ECO:0000256" key="2">
    <source>
        <dbReference type="ARBA" id="ARBA00023125"/>
    </source>
</evidence>
<dbReference type="Pfam" id="PF12802">
    <property type="entry name" value="MarR_2"/>
    <property type="match status" value="1"/>
</dbReference>
<reference evidence="5 6" key="1">
    <citation type="submission" date="2016-04" db="EMBL/GenBank/DDBJ databases">
        <title>Genome sequence of Clostridium magnum DSM 2767.</title>
        <authorList>
            <person name="Poehlein A."/>
            <person name="Uhlig R."/>
            <person name="Fischer R."/>
            <person name="Bahl H."/>
            <person name="Daniel R."/>
        </authorList>
    </citation>
    <scope>NUCLEOTIDE SEQUENCE [LARGE SCALE GENOMIC DNA]</scope>
    <source>
        <strain evidence="5 6">DSM 2767</strain>
    </source>
</reference>
<keyword evidence="6" id="KW-1185">Reference proteome</keyword>
<dbReference type="InterPro" id="IPR036388">
    <property type="entry name" value="WH-like_DNA-bd_sf"/>
</dbReference>
<evidence type="ECO:0000256" key="1">
    <source>
        <dbReference type="ARBA" id="ARBA00023015"/>
    </source>
</evidence>
<evidence type="ECO:0000313" key="6">
    <source>
        <dbReference type="Proteomes" id="UP000076603"/>
    </source>
</evidence>
<dbReference type="RefSeq" id="WP_066628994.1">
    <property type="nucleotide sequence ID" value="NZ_FQXL01000007.1"/>
</dbReference>
<evidence type="ECO:0000256" key="3">
    <source>
        <dbReference type="ARBA" id="ARBA00023163"/>
    </source>
</evidence>
<evidence type="ECO:0000313" key="5">
    <source>
        <dbReference type="EMBL" id="KZL89687.1"/>
    </source>
</evidence>
<dbReference type="PANTHER" id="PTHR42756:SF1">
    <property type="entry name" value="TRANSCRIPTIONAL REPRESSOR OF EMRAB OPERON"/>
    <property type="match status" value="1"/>
</dbReference>
<dbReference type="InterPro" id="IPR036390">
    <property type="entry name" value="WH_DNA-bd_sf"/>
</dbReference>
<dbReference type="Gene3D" id="1.10.10.10">
    <property type="entry name" value="Winged helix-like DNA-binding domain superfamily/Winged helix DNA-binding domain"/>
    <property type="match status" value="1"/>
</dbReference>
<sequence length="162" mass="18551">MALKEDSPYQNDELVSKQADEIIEIFKSIKKTLSCKFEKNAKQYGFTAPQLGVIFHLHHMPSITLNELSEHMMLTKSTVSGIVDRLTKQGVVVREIPKDNRRTVKLSISEEFKKNNDICNMKKTFISDLISNGIKNMDPMEVEKIIYGLKQFSLLLNDDNSK</sequence>
<name>A0A162RBX8_9CLOT</name>
<feature type="domain" description="HTH marR-type" evidence="4">
    <location>
        <begin position="19"/>
        <end position="154"/>
    </location>
</feature>
<dbReference type="PATRIC" id="fig|1121326.3.peg.5244"/>
<protein>
    <submittedName>
        <fullName evidence="5">MarR family protein</fullName>
    </submittedName>
</protein>
<keyword evidence="1" id="KW-0805">Transcription regulation</keyword>
<dbReference type="Proteomes" id="UP000076603">
    <property type="component" value="Unassembled WGS sequence"/>
</dbReference>
<dbReference type="SUPFAM" id="SSF46785">
    <property type="entry name" value="Winged helix' DNA-binding domain"/>
    <property type="match status" value="1"/>
</dbReference>
<dbReference type="STRING" id="1121326.CLMAG_51870"/>
<keyword evidence="2" id="KW-0238">DNA-binding</keyword>
<keyword evidence="3" id="KW-0804">Transcription</keyword>
<dbReference type="GO" id="GO:0003677">
    <property type="term" value="F:DNA binding"/>
    <property type="evidence" value="ECO:0007669"/>
    <property type="project" value="UniProtKB-KW"/>
</dbReference>
<accession>A0A162RBX8</accession>
<dbReference type="OrthoDB" id="49580at2"/>
<dbReference type="PROSITE" id="PS50995">
    <property type="entry name" value="HTH_MARR_2"/>
    <property type="match status" value="1"/>
</dbReference>
<organism evidence="5 6">
    <name type="scientific">Clostridium magnum DSM 2767</name>
    <dbReference type="NCBI Taxonomy" id="1121326"/>
    <lineage>
        <taxon>Bacteria</taxon>
        <taxon>Bacillati</taxon>
        <taxon>Bacillota</taxon>
        <taxon>Clostridia</taxon>
        <taxon>Eubacteriales</taxon>
        <taxon>Clostridiaceae</taxon>
        <taxon>Clostridium</taxon>
    </lineage>
</organism>
<comment type="caution">
    <text evidence="5">The sequence shown here is derived from an EMBL/GenBank/DDBJ whole genome shotgun (WGS) entry which is preliminary data.</text>
</comment>
<proteinExistence type="predicted"/>
<dbReference type="EMBL" id="LWAE01000008">
    <property type="protein sequence ID" value="KZL89687.1"/>
    <property type="molecule type" value="Genomic_DNA"/>
</dbReference>
<dbReference type="SMART" id="SM00347">
    <property type="entry name" value="HTH_MARR"/>
    <property type="match status" value="1"/>
</dbReference>
<dbReference type="AlphaFoldDB" id="A0A162RBX8"/>
<dbReference type="PANTHER" id="PTHR42756">
    <property type="entry name" value="TRANSCRIPTIONAL REGULATOR, MARR"/>
    <property type="match status" value="1"/>
</dbReference>
<evidence type="ECO:0000259" key="4">
    <source>
        <dbReference type="PROSITE" id="PS50995"/>
    </source>
</evidence>
<dbReference type="InterPro" id="IPR000835">
    <property type="entry name" value="HTH_MarR-typ"/>
</dbReference>